<proteinExistence type="predicted"/>
<reference evidence="2" key="2">
    <citation type="submission" date="2024-02" db="EMBL/GenBank/DDBJ databases">
        <title>Comparative genomics of Cryptococcus and Kwoniella reveals pathogenesis evolution and contrasting modes of karyotype evolution via chromosome fusion or intercentromeric recombination.</title>
        <authorList>
            <person name="Coelho M.A."/>
            <person name="David-Palma M."/>
            <person name="Shea T."/>
            <person name="Bowers K."/>
            <person name="McGinley-Smith S."/>
            <person name="Mohammad A.W."/>
            <person name="Gnirke A."/>
            <person name="Yurkov A.M."/>
            <person name="Nowrousian M."/>
            <person name="Sun S."/>
            <person name="Cuomo C.A."/>
            <person name="Heitman J."/>
        </authorList>
    </citation>
    <scope>NUCLEOTIDE SEQUENCE</scope>
    <source>
        <strain evidence="2">CBS 10117</strain>
    </source>
</reference>
<dbReference type="EMBL" id="CP144533">
    <property type="protein sequence ID" value="WWC60859.1"/>
    <property type="molecule type" value="Genomic_DNA"/>
</dbReference>
<organism evidence="2 3">
    <name type="scientific">Kwoniella dejecticola CBS 10117</name>
    <dbReference type="NCBI Taxonomy" id="1296121"/>
    <lineage>
        <taxon>Eukaryota</taxon>
        <taxon>Fungi</taxon>
        <taxon>Dikarya</taxon>
        <taxon>Basidiomycota</taxon>
        <taxon>Agaricomycotina</taxon>
        <taxon>Tremellomycetes</taxon>
        <taxon>Tremellales</taxon>
        <taxon>Cryptococcaceae</taxon>
        <taxon>Kwoniella</taxon>
    </lineage>
</organism>
<name>A0AAJ8MGF6_9TREE</name>
<dbReference type="GeneID" id="28967156"/>
<dbReference type="Proteomes" id="UP000078595">
    <property type="component" value="Chromosome 4"/>
</dbReference>
<dbReference type="AlphaFoldDB" id="A0AAJ8MGF6"/>
<sequence length="256" mass="28197">MSVKPKMKFKPTKLLQCSTVFRNTLSSTSGPNPGPGQLATPPPSPKSGEHLNNLPEIHLTDPIIESSFIISLFLRLSYGQSLPVPSLPVYVKAYENLALFLKKWECASDPLLESLSGSIKLWIKEGYVSASKGLQIGDALGDEGVMLDATRRGGEYTWSGRLIRDPTNDLAAQRPAQGKSSVTMSSHSPLEISCGDEAIPSLDLSAVPYEYFVSLSDEVKFALLRASRAEEKRRDTDWDKVASEFQRVLKELRRAN</sequence>
<accession>A0AAJ8MGF6</accession>
<keyword evidence="3" id="KW-1185">Reference proteome</keyword>
<reference evidence="2" key="1">
    <citation type="submission" date="2013-07" db="EMBL/GenBank/DDBJ databases">
        <authorList>
            <consortium name="The Broad Institute Genome Sequencing Platform"/>
            <person name="Cuomo C."/>
            <person name="Litvintseva A."/>
            <person name="Chen Y."/>
            <person name="Heitman J."/>
            <person name="Sun S."/>
            <person name="Springer D."/>
            <person name="Dromer F."/>
            <person name="Young S.K."/>
            <person name="Zeng Q."/>
            <person name="Gargeya S."/>
            <person name="Fitzgerald M."/>
            <person name="Abouelleil A."/>
            <person name="Alvarado L."/>
            <person name="Berlin A.M."/>
            <person name="Chapman S.B."/>
            <person name="Dewar J."/>
            <person name="Goldberg J."/>
            <person name="Griggs A."/>
            <person name="Gujja S."/>
            <person name="Hansen M."/>
            <person name="Howarth C."/>
            <person name="Imamovic A."/>
            <person name="Larimer J."/>
            <person name="McCowan C."/>
            <person name="Murphy C."/>
            <person name="Pearson M."/>
            <person name="Priest M."/>
            <person name="Roberts A."/>
            <person name="Saif S."/>
            <person name="Shea T."/>
            <person name="Sykes S."/>
            <person name="Wortman J."/>
            <person name="Nusbaum C."/>
            <person name="Birren B."/>
        </authorList>
    </citation>
    <scope>NUCLEOTIDE SEQUENCE</scope>
    <source>
        <strain evidence="2">CBS 10117</strain>
    </source>
</reference>
<dbReference type="KEGG" id="kdj:28967156"/>
<evidence type="ECO:0000313" key="2">
    <source>
        <dbReference type="EMBL" id="WWC60859.1"/>
    </source>
</evidence>
<evidence type="ECO:0000256" key="1">
    <source>
        <dbReference type="SAM" id="MobiDB-lite"/>
    </source>
</evidence>
<protein>
    <submittedName>
        <fullName evidence="2">Uncharacterized protein</fullName>
    </submittedName>
</protein>
<dbReference type="RefSeq" id="XP_065824827.1">
    <property type="nucleotide sequence ID" value="XM_065968755.1"/>
</dbReference>
<evidence type="ECO:0000313" key="3">
    <source>
        <dbReference type="Proteomes" id="UP000078595"/>
    </source>
</evidence>
<gene>
    <name evidence="2" type="ORF">I303_103435</name>
</gene>
<feature type="region of interest" description="Disordered" evidence="1">
    <location>
        <begin position="25"/>
        <end position="52"/>
    </location>
</feature>